<comment type="caution">
    <text evidence="1">The sequence shown here is derived from an EMBL/GenBank/DDBJ whole genome shotgun (WGS) entry which is preliminary data.</text>
</comment>
<gene>
    <name evidence="1" type="ORF">LCGC14_2990450</name>
</gene>
<dbReference type="AlphaFoldDB" id="A0A0F8X3W8"/>
<proteinExistence type="predicted"/>
<protein>
    <submittedName>
        <fullName evidence="1">Uncharacterized protein</fullName>
    </submittedName>
</protein>
<feature type="non-terminal residue" evidence="1">
    <location>
        <position position="1"/>
    </location>
</feature>
<reference evidence="1" key="1">
    <citation type="journal article" date="2015" name="Nature">
        <title>Complex archaea that bridge the gap between prokaryotes and eukaryotes.</title>
        <authorList>
            <person name="Spang A."/>
            <person name="Saw J.H."/>
            <person name="Jorgensen S.L."/>
            <person name="Zaremba-Niedzwiedzka K."/>
            <person name="Martijn J."/>
            <person name="Lind A.E."/>
            <person name="van Eijk R."/>
            <person name="Schleper C."/>
            <person name="Guy L."/>
            <person name="Ettema T.J."/>
        </authorList>
    </citation>
    <scope>NUCLEOTIDE SEQUENCE</scope>
</reference>
<evidence type="ECO:0000313" key="1">
    <source>
        <dbReference type="EMBL" id="KKK63817.1"/>
    </source>
</evidence>
<organism evidence="1">
    <name type="scientific">marine sediment metagenome</name>
    <dbReference type="NCBI Taxonomy" id="412755"/>
    <lineage>
        <taxon>unclassified sequences</taxon>
        <taxon>metagenomes</taxon>
        <taxon>ecological metagenomes</taxon>
    </lineage>
</organism>
<dbReference type="EMBL" id="LAZR01061318">
    <property type="protein sequence ID" value="KKK63817.1"/>
    <property type="molecule type" value="Genomic_DNA"/>
</dbReference>
<sequence>SSLGLEALKAFQEEWRGGKGTVVEDPVIPSDEVVTEAPDFWEWADTKFPGWRNKSDEFVKAHRAKAWALYQQEFNVTGLPPWGSVVYQNEDGHWVHDLNGSIWTSEADAMADYNTTLQSQEFQETLTGDIEEWQADIERITGEQTAEARRLAARDVGKISRGVREALLSQGVSPEDIEQRLAGGFESSARSLRDLETQIGLQSQQALAGAEQFGIQGRLSAEQLSNVQRQLAQSQTQFQQGLAESVRQFGLSQAQQQGQFTAGLGFSQQQLAQQQQQFGSTQRQQQRQANPFSSFGNFFNTLSGSVGAIYDLNPTT</sequence>
<accession>A0A0F8X3W8</accession>
<name>A0A0F8X3W8_9ZZZZ</name>